<evidence type="ECO:0000256" key="1">
    <source>
        <dbReference type="SAM" id="Phobius"/>
    </source>
</evidence>
<dbReference type="AlphaFoldDB" id="A0A832TMY4"/>
<dbReference type="EMBL" id="DUJO01000012">
    <property type="protein sequence ID" value="HII73199.1"/>
    <property type="molecule type" value="Genomic_DNA"/>
</dbReference>
<dbReference type="GeneID" id="1459168"/>
<feature type="transmembrane region" description="Helical" evidence="1">
    <location>
        <begin position="129"/>
        <end position="146"/>
    </location>
</feature>
<reference evidence="2" key="1">
    <citation type="journal article" date="2020" name="bioRxiv">
        <title>A rank-normalized archaeal taxonomy based on genome phylogeny resolves widespread incomplete and uneven classifications.</title>
        <authorList>
            <person name="Rinke C."/>
            <person name="Chuvochina M."/>
            <person name="Mussig A.J."/>
            <person name="Chaumeil P.-A."/>
            <person name="Waite D.W."/>
            <person name="Whitman W.B."/>
            <person name="Parks D.H."/>
            <person name="Hugenholtz P."/>
        </authorList>
    </citation>
    <scope>NUCLEOTIDE SEQUENCE</scope>
    <source>
        <strain evidence="2">UBA8838</strain>
    </source>
</reference>
<dbReference type="RefSeq" id="WP_198429764.1">
    <property type="nucleotide sequence ID" value="NZ_BAABQO010000005.1"/>
</dbReference>
<evidence type="ECO:0000313" key="3">
    <source>
        <dbReference type="Proteomes" id="UP000646844"/>
    </source>
</evidence>
<accession>A0A832TMY4</accession>
<gene>
    <name evidence="2" type="ORF">HA332_02080</name>
</gene>
<proteinExistence type="predicted"/>
<organism evidence="2 3">
    <name type="scientific">Sulfurisphaera tokodaii</name>
    <dbReference type="NCBI Taxonomy" id="111955"/>
    <lineage>
        <taxon>Archaea</taxon>
        <taxon>Thermoproteota</taxon>
        <taxon>Thermoprotei</taxon>
        <taxon>Sulfolobales</taxon>
        <taxon>Sulfolobaceae</taxon>
        <taxon>Sulfurisphaera</taxon>
    </lineage>
</organism>
<keyword evidence="1" id="KW-0812">Transmembrane</keyword>
<name>A0A832TMY4_9CREN</name>
<keyword evidence="1" id="KW-1133">Transmembrane helix</keyword>
<keyword evidence="1" id="KW-0472">Membrane</keyword>
<feature type="transmembrane region" description="Helical" evidence="1">
    <location>
        <begin position="68"/>
        <end position="91"/>
    </location>
</feature>
<feature type="transmembrane region" description="Helical" evidence="1">
    <location>
        <begin position="12"/>
        <end position="36"/>
    </location>
</feature>
<feature type="transmembrane region" description="Helical" evidence="1">
    <location>
        <begin position="97"/>
        <end position="117"/>
    </location>
</feature>
<evidence type="ECO:0000313" key="2">
    <source>
        <dbReference type="EMBL" id="HII73199.1"/>
    </source>
</evidence>
<feature type="transmembrane region" description="Helical" evidence="1">
    <location>
        <begin position="42"/>
        <end position="61"/>
    </location>
</feature>
<comment type="caution">
    <text evidence="2">The sequence shown here is derived from an EMBL/GenBank/DDBJ whole genome shotgun (WGS) entry which is preliminary data.</text>
</comment>
<sequence length="152" mass="17997">MDKYYEKIYKRYNSLIIDQYIIVLVSLLILTLYHISLTELELMSILVAVTVMDIVFTYRLIVKYNVYFFTLINIIMMYDVVLVLTFVYGYLLPTLLAGLSYLFMLPTYIFSLVYFMMKYKPKLLHFDKKYRIINGIAVLLAILAILESLHIV</sequence>
<dbReference type="Proteomes" id="UP000646844">
    <property type="component" value="Unassembled WGS sequence"/>
</dbReference>
<protein>
    <submittedName>
        <fullName evidence="2">Uncharacterized protein</fullName>
    </submittedName>
</protein>